<evidence type="ECO:0000256" key="1">
    <source>
        <dbReference type="SAM" id="MobiDB-lite"/>
    </source>
</evidence>
<feature type="transmembrane region" description="Helical" evidence="2">
    <location>
        <begin position="6"/>
        <end position="26"/>
    </location>
</feature>
<dbReference type="Proteomes" id="UP000280960">
    <property type="component" value="Chromosome"/>
</dbReference>
<proteinExistence type="predicted"/>
<evidence type="ECO:0000256" key="2">
    <source>
        <dbReference type="SAM" id="Phobius"/>
    </source>
</evidence>
<reference evidence="3 4" key="1">
    <citation type="submission" date="2018-10" db="EMBL/GenBank/DDBJ databases">
        <authorList>
            <person name="Zhang X."/>
        </authorList>
    </citation>
    <scope>NUCLEOTIDE SEQUENCE [LARGE SCALE GENOMIC DNA]</scope>
    <source>
        <strain evidence="3 4">SK-G1</strain>
    </source>
</reference>
<dbReference type="AlphaFoldDB" id="A0A3G2R536"/>
<feature type="transmembrane region" description="Helical" evidence="2">
    <location>
        <begin position="35"/>
        <end position="52"/>
    </location>
</feature>
<keyword evidence="4" id="KW-1185">Reference proteome</keyword>
<dbReference type="RefSeq" id="WP_122014734.1">
    <property type="nucleotide sequence ID" value="NZ_CP033169.1"/>
</dbReference>
<evidence type="ECO:0000313" key="4">
    <source>
        <dbReference type="Proteomes" id="UP000280960"/>
    </source>
</evidence>
<accession>A0A3G2R536</accession>
<keyword evidence="2" id="KW-0812">Transmembrane</keyword>
<name>A0A3G2R536_9FIRM</name>
<dbReference type="EMBL" id="CP033169">
    <property type="protein sequence ID" value="AYO30644.1"/>
    <property type="molecule type" value="Genomic_DNA"/>
</dbReference>
<gene>
    <name evidence="3" type="ORF">D2962_08405</name>
</gene>
<keyword evidence="2" id="KW-1133">Transmembrane helix</keyword>
<organism evidence="3 4">
    <name type="scientific">Biomaibacter acetigenes</name>
    <dbReference type="NCBI Taxonomy" id="2316383"/>
    <lineage>
        <taxon>Bacteria</taxon>
        <taxon>Bacillati</taxon>
        <taxon>Bacillota</taxon>
        <taxon>Clostridia</taxon>
        <taxon>Thermosediminibacterales</taxon>
        <taxon>Tepidanaerobacteraceae</taxon>
        <taxon>Biomaibacter</taxon>
    </lineage>
</organism>
<sequence>MGSFLILLGTLGILASFVMLIVRLVAKKGLTFKQIAVLAIIAIILDIAGGALSPPIQEGYKQGQTQKPVTKVSKTEQKPPVEKNNNNSPSQQTSNNSSKENNISSTAPVKAETNNSINIEKITIDKSNAEINKSNAENESQKDPAVETLEQAAKDYLGSRLKYVVVNSLLDDQKKKNVEIHFRGSDNLTTKYIRLGMLKDSAEVFQKIFTSNIPIEEAVTFVYFPLKDKYGNTSEEVVMKVYLKGETAKKINWDGVDKLHFDQVADDIWIIPALREE</sequence>
<protein>
    <submittedName>
        <fullName evidence="3">Uncharacterized protein</fullName>
    </submittedName>
</protein>
<feature type="region of interest" description="Disordered" evidence="1">
    <location>
        <begin position="58"/>
        <end position="110"/>
    </location>
</feature>
<keyword evidence="2" id="KW-0472">Membrane</keyword>
<evidence type="ECO:0000313" key="3">
    <source>
        <dbReference type="EMBL" id="AYO30644.1"/>
    </source>
</evidence>
<dbReference type="KEGG" id="bacg:D2962_08405"/>
<feature type="compositionally biased region" description="Low complexity" evidence="1">
    <location>
        <begin position="84"/>
        <end position="105"/>
    </location>
</feature>